<evidence type="ECO:0000256" key="6">
    <source>
        <dbReference type="ARBA" id="ARBA00023015"/>
    </source>
</evidence>
<evidence type="ECO:0000256" key="3">
    <source>
        <dbReference type="ARBA" id="ARBA00022737"/>
    </source>
</evidence>
<dbReference type="EMBL" id="KE361645">
    <property type="protein sequence ID" value="EPQ26458.1"/>
    <property type="molecule type" value="Genomic_DNA"/>
</dbReference>
<keyword evidence="4 9" id="KW-0863">Zinc-finger</keyword>
<dbReference type="RefSeq" id="XP_007881835.1">
    <property type="nucleotide sequence ID" value="XM_007883644.1"/>
</dbReference>
<dbReference type="GO" id="GO:0000981">
    <property type="term" value="F:DNA-binding transcription factor activity, RNA polymerase II-specific"/>
    <property type="evidence" value="ECO:0007669"/>
    <property type="project" value="TreeGrafter"/>
</dbReference>
<feature type="region of interest" description="Disordered" evidence="10">
    <location>
        <begin position="344"/>
        <end position="436"/>
    </location>
</feature>
<feature type="compositionally biased region" description="Pro residues" evidence="10">
    <location>
        <begin position="462"/>
        <end position="471"/>
    </location>
</feature>
<keyword evidence="2" id="KW-0479">Metal-binding</keyword>
<evidence type="ECO:0000256" key="2">
    <source>
        <dbReference type="ARBA" id="ARBA00022723"/>
    </source>
</evidence>
<feature type="compositionally biased region" description="Polar residues" evidence="10">
    <location>
        <begin position="264"/>
        <end position="300"/>
    </location>
</feature>
<dbReference type="Proteomes" id="UP000053664">
    <property type="component" value="Unassembled WGS sequence"/>
</dbReference>
<dbReference type="InterPro" id="IPR013087">
    <property type="entry name" value="Znf_C2H2_type"/>
</dbReference>
<proteinExistence type="predicted"/>
<dbReference type="PANTHER" id="PTHR14003:SF19">
    <property type="entry name" value="YY2 TRANSCRIPTION FACTOR"/>
    <property type="match status" value="1"/>
</dbReference>
<dbReference type="Pfam" id="PF00096">
    <property type="entry name" value="zf-C2H2"/>
    <property type="match status" value="2"/>
</dbReference>
<evidence type="ECO:0000259" key="11">
    <source>
        <dbReference type="PROSITE" id="PS50157"/>
    </source>
</evidence>
<evidence type="ECO:0000256" key="7">
    <source>
        <dbReference type="ARBA" id="ARBA00023163"/>
    </source>
</evidence>
<dbReference type="SUPFAM" id="SSF57667">
    <property type="entry name" value="beta-beta-alpha zinc fingers"/>
    <property type="match status" value="1"/>
</dbReference>
<organism evidence="12 13">
    <name type="scientific">Pseudozyma flocculosa PF-1</name>
    <dbReference type="NCBI Taxonomy" id="1277687"/>
    <lineage>
        <taxon>Eukaryota</taxon>
        <taxon>Fungi</taxon>
        <taxon>Dikarya</taxon>
        <taxon>Basidiomycota</taxon>
        <taxon>Ustilaginomycotina</taxon>
        <taxon>Ustilaginomycetes</taxon>
        <taxon>Ustilaginales</taxon>
        <taxon>Ustilaginaceae</taxon>
        <taxon>Pseudozyma</taxon>
    </lineage>
</organism>
<protein>
    <recommendedName>
        <fullName evidence="11">C2H2-type domain-containing protein</fullName>
    </recommendedName>
</protein>
<dbReference type="eggNOG" id="KOG1721">
    <property type="taxonomic scope" value="Eukaryota"/>
</dbReference>
<evidence type="ECO:0000313" key="13">
    <source>
        <dbReference type="Proteomes" id="UP000053664"/>
    </source>
</evidence>
<feature type="compositionally biased region" description="Low complexity" evidence="10">
    <location>
        <begin position="771"/>
        <end position="782"/>
    </location>
</feature>
<dbReference type="InterPro" id="IPR036236">
    <property type="entry name" value="Znf_C2H2_sf"/>
</dbReference>
<dbReference type="GeneID" id="19320186"/>
<dbReference type="Gene3D" id="3.30.160.60">
    <property type="entry name" value="Classic Zinc Finger"/>
    <property type="match status" value="2"/>
</dbReference>
<feature type="compositionally biased region" description="Low complexity" evidence="10">
    <location>
        <begin position="688"/>
        <end position="699"/>
    </location>
</feature>
<accession>A0A061H253</accession>
<feature type="compositionally biased region" description="Basic and acidic residues" evidence="10">
    <location>
        <begin position="174"/>
        <end position="184"/>
    </location>
</feature>
<feature type="compositionally biased region" description="Polar residues" evidence="10">
    <location>
        <begin position="344"/>
        <end position="360"/>
    </location>
</feature>
<evidence type="ECO:0000256" key="8">
    <source>
        <dbReference type="ARBA" id="ARBA00023242"/>
    </source>
</evidence>
<evidence type="ECO:0000313" key="12">
    <source>
        <dbReference type="EMBL" id="EPQ26458.1"/>
    </source>
</evidence>
<dbReference type="GO" id="GO:0000978">
    <property type="term" value="F:RNA polymerase II cis-regulatory region sequence-specific DNA binding"/>
    <property type="evidence" value="ECO:0007669"/>
    <property type="project" value="TreeGrafter"/>
</dbReference>
<keyword evidence="7" id="KW-0804">Transcription</keyword>
<feature type="domain" description="C2H2-type" evidence="11">
    <location>
        <begin position="570"/>
        <end position="597"/>
    </location>
</feature>
<gene>
    <name evidence="12" type="ORF">PFL1_06106</name>
</gene>
<feature type="region of interest" description="Disordered" evidence="10">
    <location>
        <begin position="1"/>
        <end position="329"/>
    </location>
</feature>
<feature type="region of interest" description="Disordered" evidence="10">
    <location>
        <begin position="616"/>
        <end position="807"/>
    </location>
</feature>
<dbReference type="GO" id="GO:0000785">
    <property type="term" value="C:chromatin"/>
    <property type="evidence" value="ECO:0007669"/>
    <property type="project" value="TreeGrafter"/>
</dbReference>
<dbReference type="FunFam" id="3.30.160.60:FF:000358">
    <property type="entry name" value="zinc finger protein 24"/>
    <property type="match status" value="1"/>
</dbReference>
<dbReference type="PROSITE" id="PS00028">
    <property type="entry name" value="ZINC_FINGER_C2H2_1"/>
    <property type="match status" value="2"/>
</dbReference>
<feature type="compositionally biased region" description="Low complexity" evidence="10">
    <location>
        <begin position="141"/>
        <end position="159"/>
    </location>
</feature>
<dbReference type="SMART" id="SM00355">
    <property type="entry name" value="ZnF_C2H2"/>
    <property type="match status" value="2"/>
</dbReference>
<feature type="compositionally biased region" description="Polar residues" evidence="10">
    <location>
        <begin position="161"/>
        <end position="170"/>
    </location>
</feature>
<sequence length="807" mass="85909">MVPGGAGGGVPFPQASEAATDSRDRRVPRSAVVEARITPEQSDDRADMDVDVGDATPTKRPADNASLPSIKNLFGIERADNLRNMRRAPSQDDIFNPASPPSSARPAFGTRPERGPYAHGGSGSSFSSLSGGSGPTLGPIRTRQSSTSGSLGRTGTFGTPPRQTVLPQMLSSEESGRRRTESRTRQSLKGLLMSPPGRKAFLEGEGPGDHANTPRRHRPGSSSGSAPISQLLPGPEHITRASPGHAATLSDPSPSLLPGYAPSGHTSAASSNTDAWGGASTQSGSTSPRTSWHSRSSTLESGDPAYKMMMGDGPRERQPSLLPPFREPGQAATDLLRRSPEQTITSLTRHGSLRNPQMPSEGSAVRRPRARTLTFSDRPIAPLPGMNDPARRQHLEAASELLRMGRGGAQPSLPVQTGGRTYHHKHSASMQERAPLPLDLYTSEQIDTRGHRPKSSSMSLRGPPPLAPAGPYPQGLQLEQQPPAAAGNFDSFHSRRGRGAADEATRPGANFVFPRRPMPDPVEAQRYQAHVMRGPGLASVPDGIVSGTAGTGGSPRSSATGTIASGQAKYECAWCGKRFSRPSSLKIHHHSHTGEKPFVCNEPGCGRSFSVQSNLRRHQKCHGPGGEGGEQSGRSHISHSASSSRTDDPEMWHHPSFGSLQQITDHPPLSRSAFEPGSRSMGSWADMQQQQHFRQQPLHGHGGPGLEPPFMQLRERRLSESSGEEDDEDEAGDRKRSGIMLVKDSPKQDTASSHLGPPSILSSDDEDRPPTSRMRSGTSGSTAGIRVGFSSLLNPKAKAEATFDGGE</sequence>
<dbReference type="PANTHER" id="PTHR14003">
    <property type="entry name" value="TRANSCRIPTIONAL REPRESSOR PROTEIN YY"/>
    <property type="match status" value="1"/>
</dbReference>
<evidence type="ECO:0000256" key="5">
    <source>
        <dbReference type="ARBA" id="ARBA00022833"/>
    </source>
</evidence>
<feature type="compositionally biased region" description="Low complexity" evidence="10">
    <location>
        <begin position="632"/>
        <end position="644"/>
    </location>
</feature>
<keyword evidence="8" id="KW-0539">Nucleus</keyword>
<dbReference type="AlphaFoldDB" id="A0A061H253"/>
<evidence type="ECO:0000256" key="1">
    <source>
        <dbReference type="ARBA" id="ARBA00004123"/>
    </source>
</evidence>
<feature type="region of interest" description="Disordered" evidence="10">
    <location>
        <begin position="448"/>
        <end position="519"/>
    </location>
</feature>
<dbReference type="GO" id="GO:0005667">
    <property type="term" value="C:transcription regulator complex"/>
    <property type="evidence" value="ECO:0007669"/>
    <property type="project" value="TreeGrafter"/>
</dbReference>
<dbReference type="FunFam" id="3.30.160.60:FF:000060">
    <property type="entry name" value="zinc finger protein 436"/>
    <property type="match status" value="1"/>
</dbReference>
<reference evidence="12 13" key="1">
    <citation type="journal article" date="2013" name="Plant Cell">
        <title>The transition from a phytopathogenic smut ancestor to an anamorphic biocontrol agent deciphered by comparative whole-genome analysis.</title>
        <authorList>
            <person name="Lefebvre F."/>
            <person name="Joly D.L."/>
            <person name="Labbe C."/>
            <person name="Teichmann B."/>
            <person name="Linning R."/>
            <person name="Belzile F."/>
            <person name="Bakkeren G."/>
            <person name="Belanger R.R."/>
        </authorList>
    </citation>
    <scope>NUCLEOTIDE SEQUENCE [LARGE SCALE GENOMIC DNA]</scope>
    <source>
        <strain evidence="12 13">PF-1</strain>
    </source>
</reference>
<evidence type="ECO:0000256" key="4">
    <source>
        <dbReference type="ARBA" id="ARBA00022771"/>
    </source>
</evidence>
<dbReference type="GO" id="GO:0008270">
    <property type="term" value="F:zinc ion binding"/>
    <property type="evidence" value="ECO:0007669"/>
    <property type="project" value="UniProtKB-KW"/>
</dbReference>
<keyword evidence="6" id="KW-0805">Transcription regulation</keyword>
<feature type="compositionally biased region" description="Acidic residues" evidence="10">
    <location>
        <begin position="722"/>
        <end position="731"/>
    </location>
</feature>
<comment type="subcellular location">
    <subcellularLocation>
        <location evidence="1">Nucleus</location>
    </subcellularLocation>
</comment>
<dbReference type="KEGG" id="pfp:PFL1_06106"/>
<dbReference type="HOGENOM" id="CLU_319622_0_0_1"/>
<name>A0A061H253_9BASI</name>
<evidence type="ECO:0000256" key="9">
    <source>
        <dbReference type="PROSITE-ProRule" id="PRU00042"/>
    </source>
</evidence>
<dbReference type="PROSITE" id="PS50157">
    <property type="entry name" value="ZINC_FINGER_C2H2_2"/>
    <property type="match status" value="2"/>
</dbReference>
<feature type="compositionally biased region" description="Gly residues" evidence="10">
    <location>
        <begin position="1"/>
        <end position="10"/>
    </location>
</feature>
<keyword evidence="3" id="KW-0677">Repeat</keyword>
<feature type="domain" description="C2H2-type" evidence="11">
    <location>
        <begin position="598"/>
        <end position="622"/>
    </location>
</feature>
<dbReference type="GO" id="GO:0031519">
    <property type="term" value="C:PcG protein complex"/>
    <property type="evidence" value="ECO:0007669"/>
    <property type="project" value="TreeGrafter"/>
</dbReference>
<keyword evidence="5" id="KW-0862">Zinc</keyword>
<dbReference type="OrthoDB" id="6077919at2759"/>
<evidence type="ECO:0000256" key="10">
    <source>
        <dbReference type="SAM" id="MobiDB-lite"/>
    </source>
</evidence>